<evidence type="ECO:0000313" key="4">
    <source>
        <dbReference type="Proteomes" id="UP001355206"/>
    </source>
</evidence>
<sequence>MRRLVLSTALMLLAGSAQAEDFTGFYAGINAGYGWGDARGGRAAGAAPGSTAAFPEPDPGADLPPSARNAAVAIRKSGRAGAPAKAAP</sequence>
<feature type="chain" id="PRO_5046552254" evidence="2">
    <location>
        <begin position="20"/>
        <end position="88"/>
    </location>
</feature>
<evidence type="ECO:0000256" key="1">
    <source>
        <dbReference type="SAM" id="MobiDB-lite"/>
    </source>
</evidence>
<feature type="signal peptide" evidence="2">
    <location>
        <begin position="1"/>
        <end position="19"/>
    </location>
</feature>
<evidence type="ECO:0000256" key="2">
    <source>
        <dbReference type="SAM" id="SignalP"/>
    </source>
</evidence>
<name>A0ABU7TX46_9HYPH</name>
<accession>A0ABU7TX46</accession>
<dbReference type="Proteomes" id="UP001355206">
    <property type="component" value="Unassembled WGS sequence"/>
</dbReference>
<dbReference type="RefSeq" id="WP_331304379.1">
    <property type="nucleotide sequence ID" value="NZ_MLCA01000016.1"/>
</dbReference>
<keyword evidence="2" id="KW-0732">Signal</keyword>
<dbReference type="EMBL" id="MLCA01000016">
    <property type="protein sequence ID" value="MEE7494393.1"/>
    <property type="molecule type" value="Genomic_DNA"/>
</dbReference>
<feature type="compositionally biased region" description="Low complexity" evidence="1">
    <location>
        <begin position="44"/>
        <end position="53"/>
    </location>
</feature>
<proteinExistence type="predicted"/>
<organism evidence="3 4">
    <name type="scientific">Methylobacterium oryzae</name>
    <dbReference type="NCBI Taxonomy" id="334852"/>
    <lineage>
        <taxon>Bacteria</taxon>
        <taxon>Pseudomonadati</taxon>
        <taxon>Pseudomonadota</taxon>
        <taxon>Alphaproteobacteria</taxon>
        <taxon>Hyphomicrobiales</taxon>
        <taxon>Methylobacteriaceae</taxon>
        <taxon>Methylobacterium</taxon>
    </lineage>
</organism>
<keyword evidence="4" id="KW-1185">Reference proteome</keyword>
<feature type="region of interest" description="Disordered" evidence="1">
    <location>
        <begin position="44"/>
        <end position="63"/>
    </location>
</feature>
<gene>
    <name evidence="3" type="ORF">MOTC310_29820</name>
</gene>
<evidence type="ECO:0000313" key="3">
    <source>
        <dbReference type="EMBL" id="MEE7494393.1"/>
    </source>
</evidence>
<reference evidence="3 4" key="1">
    <citation type="journal article" date="2012" name="Genet. Mol. Biol.">
        <title>Analysis of 16S rRNA and mxaF genes revealing insights into Methylobacterium niche-specific plant association.</title>
        <authorList>
            <person name="Dourado M.N."/>
            <person name="Andreote F.D."/>
            <person name="Dini-Andreote F."/>
            <person name="Conti R."/>
            <person name="Araujo J.M."/>
            <person name="Araujo W.L."/>
        </authorList>
    </citation>
    <scope>NUCLEOTIDE SEQUENCE [LARGE SCALE GENOMIC DNA]</scope>
    <source>
        <strain evidence="3 4">TC3-10</strain>
    </source>
</reference>
<comment type="caution">
    <text evidence="3">The sequence shown here is derived from an EMBL/GenBank/DDBJ whole genome shotgun (WGS) entry which is preliminary data.</text>
</comment>
<protein>
    <submittedName>
        <fullName evidence="3">Uncharacterized protein</fullName>
    </submittedName>
</protein>